<dbReference type="NCBIfam" id="TIGR03426">
    <property type="entry name" value="shape_MreD"/>
    <property type="match status" value="1"/>
</dbReference>
<evidence type="ECO:0000256" key="8">
    <source>
        <dbReference type="SAM" id="Phobius"/>
    </source>
</evidence>
<organism evidence="9 10">
    <name type="scientific">candidate division TA06 bacterium</name>
    <dbReference type="NCBI Taxonomy" id="2250710"/>
    <lineage>
        <taxon>Bacteria</taxon>
        <taxon>Bacteria division TA06</taxon>
    </lineage>
</organism>
<feature type="transmembrane region" description="Helical" evidence="8">
    <location>
        <begin position="73"/>
        <end position="91"/>
    </location>
</feature>
<evidence type="ECO:0000256" key="7">
    <source>
        <dbReference type="ARBA" id="ARBA00023136"/>
    </source>
</evidence>
<dbReference type="AlphaFoldDB" id="A0A523USN5"/>
<keyword evidence="4 8" id="KW-0812">Transmembrane</keyword>
<dbReference type="InterPro" id="IPR007227">
    <property type="entry name" value="Cell_shape_determining_MreD"/>
</dbReference>
<comment type="caution">
    <text evidence="9">The sequence shown here is derived from an EMBL/GenBank/DDBJ whole genome shotgun (WGS) entry which is preliminary data.</text>
</comment>
<dbReference type="Pfam" id="PF04093">
    <property type="entry name" value="MreD"/>
    <property type="match status" value="1"/>
</dbReference>
<proteinExistence type="inferred from homology"/>
<gene>
    <name evidence="9" type="primary">mreD</name>
    <name evidence="9" type="ORF">E3J62_07300</name>
</gene>
<feature type="transmembrane region" description="Helical" evidence="8">
    <location>
        <begin position="97"/>
        <end position="116"/>
    </location>
</feature>
<evidence type="ECO:0000256" key="2">
    <source>
        <dbReference type="ARBA" id="ARBA00007776"/>
    </source>
</evidence>
<reference evidence="9 10" key="1">
    <citation type="submission" date="2019-03" db="EMBL/GenBank/DDBJ databases">
        <title>Metabolic potential of uncultured bacteria and archaea associated with petroleum seepage in deep-sea sediments.</title>
        <authorList>
            <person name="Dong X."/>
            <person name="Hubert C."/>
        </authorList>
    </citation>
    <scope>NUCLEOTIDE SEQUENCE [LARGE SCALE GENOMIC DNA]</scope>
    <source>
        <strain evidence="9">E44_bin18</strain>
    </source>
</reference>
<protein>
    <submittedName>
        <fullName evidence="9">Rod shape-determining protein MreD</fullName>
    </submittedName>
</protein>
<name>A0A523USN5_UNCT6</name>
<evidence type="ECO:0000313" key="10">
    <source>
        <dbReference type="Proteomes" id="UP000315525"/>
    </source>
</evidence>
<keyword evidence="6 8" id="KW-1133">Transmembrane helix</keyword>
<evidence type="ECO:0000256" key="3">
    <source>
        <dbReference type="ARBA" id="ARBA00022475"/>
    </source>
</evidence>
<feature type="transmembrane region" description="Helical" evidence="8">
    <location>
        <begin position="128"/>
        <end position="153"/>
    </location>
</feature>
<accession>A0A523USN5</accession>
<evidence type="ECO:0000256" key="4">
    <source>
        <dbReference type="ARBA" id="ARBA00022692"/>
    </source>
</evidence>
<dbReference type="GO" id="GO:0005886">
    <property type="term" value="C:plasma membrane"/>
    <property type="evidence" value="ECO:0007669"/>
    <property type="project" value="UniProtKB-SubCell"/>
</dbReference>
<evidence type="ECO:0000256" key="6">
    <source>
        <dbReference type="ARBA" id="ARBA00022989"/>
    </source>
</evidence>
<dbReference type="EMBL" id="SOJN01000080">
    <property type="protein sequence ID" value="TET45557.1"/>
    <property type="molecule type" value="Genomic_DNA"/>
</dbReference>
<comment type="similarity">
    <text evidence="2">Belongs to the MreD family.</text>
</comment>
<feature type="transmembrane region" description="Helical" evidence="8">
    <location>
        <begin position="33"/>
        <end position="61"/>
    </location>
</feature>
<keyword evidence="3" id="KW-1003">Cell membrane</keyword>
<keyword evidence="7 8" id="KW-0472">Membrane</keyword>
<sequence>MKLASGILIFFFAAIIEVTLLDSLQVISVKPNLFLVALILISLFWGRSSGMWFGFASGIFLDLFSPEHMGLNALILTSAGFLIGSLATTLYQEKYISQILVLLFVSLAESLLYFAFSSGGPSSFIRFFVRYGVPGAIYTSVVGAAIFLGLHLVRVRWKVS</sequence>
<dbReference type="GO" id="GO:0008360">
    <property type="term" value="P:regulation of cell shape"/>
    <property type="evidence" value="ECO:0007669"/>
    <property type="project" value="UniProtKB-KW"/>
</dbReference>
<evidence type="ECO:0000313" key="9">
    <source>
        <dbReference type="EMBL" id="TET45557.1"/>
    </source>
</evidence>
<evidence type="ECO:0000256" key="5">
    <source>
        <dbReference type="ARBA" id="ARBA00022960"/>
    </source>
</evidence>
<comment type="subcellular location">
    <subcellularLocation>
        <location evidence="1">Cell membrane</location>
        <topology evidence="1">Multi-pass membrane protein</topology>
    </subcellularLocation>
</comment>
<dbReference type="Proteomes" id="UP000315525">
    <property type="component" value="Unassembled WGS sequence"/>
</dbReference>
<evidence type="ECO:0000256" key="1">
    <source>
        <dbReference type="ARBA" id="ARBA00004651"/>
    </source>
</evidence>
<keyword evidence="5" id="KW-0133">Cell shape</keyword>